<proteinExistence type="predicted"/>
<organism evidence="1 2">
    <name type="scientific">Aspergillus brunneoviolaceus CBS 621.78</name>
    <dbReference type="NCBI Taxonomy" id="1450534"/>
    <lineage>
        <taxon>Eukaryota</taxon>
        <taxon>Fungi</taxon>
        <taxon>Dikarya</taxon>
        <taxon>Ascomycota</taxon>
        <taxon>Pezizomycotina</taxon>
        <taxon>Eurotiomycetes</taxon>
        <taxon>Eurotiomycetidae</taxon>
        <taxon>Eurotiales</taxon>
        <taxon>Aspergillaceae</taxon>
        <taxon>Aspergillus</taxon>
        <taxon>Aspergillus subgen. Circumdati</taxon>
    </lineage>
</organism>
<evidence type="ECO:0000313" key="1">
    <source>
        <dbReference type="EMBL" id="RAH41212.1"/>
    </source>
</evidence>
<keyword evidence="2" id="KW-1185">Reference proteome</keyword>
<reference evidence="1" key="1">
    <citation type="submission" date="2018-02" db="EMBL/GenBank/DDBJ databases">
        <title>The genomes of Aspergillus section Nigri reveals drivers in fungal speciation.</title>
        <authorList>
            <consortium name="DOE Joint Genome Institute"/>
            <person name="Vesth T.C."/>
            <person name="Nybo J."/>
            <person name="Theobald S."/>
            <person name="Brandl J."/>
            <person name="Frisvad J.C."/>
            <person name="Nielsen K.F."/>
            <person name="Lyhne E.K."/>
            <person name="Kogle M.E."/>
            <person name="Kuo A."/>
            <person name="Riley R."/>
            <person name="Clum A."/>
            <person name="Nolan M."/>
            <person name="Lipzen A."/>
            <person name="Salamov A."/>
            <person name="Henrissat B."/>
            <person name="Wiebenga A."/>
            <person name="De vries R.P."/>
            <person name="Grigoriev I.V."/>
            <person name="Mortensen U.H."/>
            <person name="Andersen M.R."/>
            <person name="Baker S.E."/>
        </authorList>
    </citation>
    <scope>NUCLEOTIDE SEQUENCE</scope>
    <source>
        <strain evidence="1">CBS 621.78</strain>
    </source>
</reference>
<accession>A0ACD1FW58</accession>
<protein>
    <submittedName>
        <fullName evidence="1">Uncharacterized protein</fullName>
    </submittedName>
</protein>
<dbReference type="EMBL" id="KZ825392">
    <property type="protein sequence ID" value="RAH41212.1"/>
    <property type="molecule type" value="Genomic_DNA"/>
</dbReference>
<name>A0ACD1FW58_9EURO</name>
<dbReference type="Proteomes" id="UP000249057">
    <property type="component" value="Unassembled WGS sequence"/>
</dbReference>
<gene>
    <name evidence="1" type="ORF">BO95DRAFT_468072</name>
</gene>
<evidence type="ECO:0000313" key="2">
    <source>
        <dbReference type="Proteomes" id="UP000249057"/>
    </source>
</evidence>
<sequence length="444" mass="49241">MVNLGLMYLNGKRDSADEGRAWVESRTGEIVNMDKLSTLELPWARVGPVRDSSAVPQLPPRPMVERSVASYCSSYQSLVFLVISKSLFAKTLDLAYGPHFYGSDSAKSCIYALLSVVAIFGLENDLGDALDCEAYAIASQSFTVPIINEMTMDGLQALVMLTQHHYFLGDLQSAAVSVSMASRLVFKLGAHARPGPTIYHKSIPECHLRDLFWLCYSFDQDLCLTTGQPPSISGVFCSLDLPTHYAQLQDTNLQHPEQTLAITDATLALYAWDLRLSPLKAEIYEALYSATACQRSNSEFFAQIRRLDQALEHWRLSLAPDIRPTLQFSVGMPVDATLNTQAVMLRSTRGWGERVVMFYAITSILTLFRNILRNPRDPAMADLADVLQGVPNLIGKISIRTLTVGPMIHLRFLNNFATELARLARCAMAKAEREVAASDEHSLP</sequence>